<reference evidence="1 2" key="1">
    <citation type="journal article" date="2013" name="Curr. Biol.">
        <title>Shared signatures of parasitism and phylogenomics unite Cryptomycota and microsporidia.</title>
        <authorList>
            <person name="James T.Y."/>
            <person name="Pelin A."/>
            <person name="Bonen L."/>
            <person name="Ahrendt S."/>
            <person name="Sain D."/>
            <person name="Corradi N."/>
            <person name="Stajich J.E."/>
        </authorList>
    </citation>
    <scope>NUCLEOTIDE SEQUENCE [LARGE SCALE GENOMIC DNA]</scope>
    <source>
        <strain evidence="1 2">CSF55</strain>
    </source>
</reference>
<proteinExistence type="predicted"/>
<protein>
    <submittedName>
        <fullName evidence="1">Uncharacterized protein</fullName>
    </submittedName>
</protein>
<organism evidence="1 2">
    <name type="scientific">Rozella allomycis (strain CSF55)</name>
    <dbReference type="NCBI Taxonomy" id="988480"/>
    <lineage>
        <taxon>Eukaryota</taxon>
        <taxon>Fungi</taxon>
        <taxon>Fungi incertae sedis</taxon>
        <taxon>Cryptomycota</taxon>
        <taxon>Cryptomycota incertae sedis</taxon>
        <taxon>Rozella</taxon>
    </lineage>
</organism>
<dbReference type="EMBL" id="KE560384">
    <property type="protein sequence ID" value="EPZ36986.1"/>
    <property type="molecule type" value="Genomic_DNA"/>
</dbReference>
<sequence>MATTTNMNIIEYENYVIELRQLSMLWCTTSHVSVTVVVSRGRVDVSISVSVLTLDSVVGANVSVTANVSKIVSVCVIVSVMVFLLHRHFPSMSRTDGAARIKKGLLISYFNKYSVLGIDVYNKSSVNRNDLVSVYTFVVNNTLHCAKGSFLRI</sequence>
<evidence type="ECO:0000313" key="1">
    <source>
        <dbReference type="EMBL" id="EPZ36986.1"/>
    </source>
</evidence>
<keyword evidence="2" id="KW-1185">Reference proteome</keyword>
<dbReference type="AlphaFoldDB" id="A0A075B5D2"/>
<gene>
    <name evidence="1" type="ORF">O9G_001431</name>
</gene>
<name>A0A075B5D2_ROZAC</name>
<dbReference type="HOGENOM" id="CLU_1714334_0_0_1"/>
<evidence type="ECO:0000313" key="2">
    <source>
        <dbReference type="Proteomes" id="UP000030755"/>
    </source>
</evidence>
<dbReference type="Proteomes" id="UP000030755">
    <property type="component" value="Unassembled WGS sequence"/>
</dbReference>
<accession>A0A075B5D2</accession>